<dbReference type="GO" id="GO:0050660">
    <property type="term" value="F:flavin adenine dinucleotide binding"/>
    <property type="evidence" value="ECO:0007669"/>
    <property type="project" value="InterPro"/>
</dbReference>
<keyword evidence="3" id="KW-0285">Flavoprotein</keyword>
<dbReference type="Pfam" id="PF00441">
    <property type="entry name" value="Acyl-CoA_dh_1"/>
    <property type="match status" value="1"/>
</dbReference>
<dbReference type="InterPro" id="IPR009075">
    <property type="entry name" value="AcylCo_DH/oxidase_C"/>
</dbReference>
<name>A0A653EI92_9MYCO</name>
<keyword evidence="5" id="KW-0560">Oxidoreductase</keyword>
<evidence type="ECO:0000313" key="7">
    <source>
        <dbReference type="EMBL" id="VTO97196.1"/>
    </source>
</evidence>
<evidence type="ECO:0000256" key="5">
    <source>
        <dbReference type="ARBA" id="ARBA00023002"/>
    </source>
</evidence>
<evidence type="ECO:0000259" key="6">
    <source>
        <dbReference type="Pfam" id="PF00441"/>
    </source>
</evidence>
<accession>A0A653EI92</accession>
<gene>
    <name evidence="7" type="primary">acrC_3</name>
    <name evidence="7" type="ORF">BIN_B_01916</name>
</gene>
<dbReference type="RefSeq" id="WP_204081424.1">
    <property type="nucleotide sequence ID" value="NZ_CAJMWI010000001.1"/>
</dbReference>
<dbReference type="SUPFAM" id="SSF56645">
    <property type="entry name" value="Acyl-CoA dehydrogenase NM domain-like"/>
    <property type="match status" value="1"/>
</dbReference>
<dbReference type="EMBL" id="LR589077">
    <property type="protein sequence ID" value="VTO97196.1"/>
    <property type="molecule type" value="Genomic_DNA"/>
</dbReference>
<dbReference type="Gene3D" id="2.40.110.10">
    <property type="entry name" value="Butyryl-CoA Dehydrogenase, subunit A, domain 2"/>
    <property type="match status" value="1"/>
</dbReference>
<keyword evidence="4" id="KW-0274">FAD</keyword>
<dbReference type="AlphaFoldDB" id="A0A653EI92"/>
<organism evidence="7">
    <name type="scientific">Mycobacterium riyadhense</name>
    <dbReference type="NCBI Taxonomy" id="486698"/>
    <lineage>
        <taxon>Bacteria</taxon>
        <taxon>Bacillati</taxon>
        <taxon>Actinomycetota</taxon>
        <taxon>Actinomycetes</taxon>
        <taxon>Mycobacteriales</taxon>
        <taxon>Mycobacteriaceae</taxon>
        <taxon>Mycobacterium</taxon>
    </lineage>
</organism>
<dbReference type="PANTHER" id="PTHR43884">
    <property type="entry name" value="ACYL-COA DEHYDROGENASE"/>
    <property type="match status" value="1"/>
</dbReference>
<feature type="domain" description="Acyl-CoA dehydrogenase/oxidase C-terminal" evidence="6">
    <location>
        <begin position="198"/>
        <end position="330"/>
    </location>
</feature>
<dbReference type="SUPFAM" id="SSF47203">
    <property type="entry name" value="Acyl-CoA dehydrogenase C-terminal domain-like"/>
    <property type="match status" value="1"/>
</dbReference>
<dbReference type="Gene3D" id="1.20.140.10">
    <property type="entry name" value="Butyryl-CoA Dehydrogenase, subunit A, domain 3"/>
    <property type="match status" value="1"/>
</dbReference>
<evidence type="ECO:0000256" key="4">
    <source>
        <dbReference type="ARBA" id="ARBA00022827"/>
    </source>
</evidence>
<sequence>MLLEFDADQRLWQQTVRDVVAKQCPPSMVRGVAEKGVDPSPLWKVYLDLGWTELNDPARAVELAIVLEELGHATDPTPFLATMSQFAPLAADRFDPHVSGTAVYSGVTARRDADGWVLDGTARHVLDGDRADRLAVVTEAGVFLVEASQVCGAVFKRRESVFDPVLHVADLSFCEVRMPDSARVAVDRERARHVALTGMAMTMVGACQRILDLVLEHVRSRHQFGVPIGSFQAVQHKAADMHVAVERARALAYFAALTIAADDPRRRLAAAMAKASAGECQSLVFRHGLQLHGAMGFTWENDLQFALKRAKAGELMLGGAAEHRAQIAEEYRAADF</sequence>
<dbReference type="InterPro" id="IPR036250">
    <property type="entry name" value="AcylCo_DH-like_C"/>
</dbReference>
<reference evidence="7" key="1">
    <citation type="submission" date="2019-05" db="EMBL/GenBank/DDBJ databases">
        <authorList>
            <person name="Naeem R."/>
            <person name="Antony C."/>
            <person name="Guan Q."/>
        </authorList>
    </citation>
    <scope>NUCLEOTIDE SEQUENCE</scope>
    <source>
        <strain evidence="7">2</strain>
    </source>
</reference>
<dbReference type="PANTHER" id="PTHR43884:SF20">
    <property type="entry name" value="ACYL-COA DEHYDROGENASE FADE28"/>
    <property type="match status" value="1"/>
</dbReference>
<evidence type="ECO:0000256" key="2">
    <source>
        <dbReference type="ARBA" id="ARBA00009347"/>
    </source>
</evidence>
<comment type="similarity">
    <text evidence="2">Belongs to the acyl-CoA dehydrogenase family.</text>
</comment>
<dbReference type="Gene3D" id="1.10.540.10">
    <property type="entry name" value="Acyl-CoA dehydrogenase/oxidase, N-terminal domain"/>
    <property type="match status" value="1"/>
</dbReference>
<dbReference type="InterPro" id="IPR037069">
    <property type="entry name" value="AcylCoA_DH/ox_N_sf"/>
</dbReference>
<dbReference type="InterPro" id="IPR009100">
    <property type="entry name" value="AcylCoA_DH/oxidase_NM_dom_sf"/>
</dbReference>
<comment type="cofactor">
    <cofactor evidence="1">
        <name>FAD</name>
        <dbReference type="ChEBI" id="CHEBI:57692"/>
    </cofactor>
</comment>
<dbReference type="GO" id="GO:0003995">
    <property type="term" value="F:acyl-CoA dehydrogenase activity"/>
    <property type="evidence" value="ECO:0007669"/>
    <property type="project" value="TreeGrafter"/>
</dbReference>
<protein>
    <submittedName>
        <fullName evidence="7">Acryloyl-CoA reductase (NADH)</fullName>
    </submittedName>
</protein>
<proteinExistence type="inferred from homology"/>
<evidence type="ECO:0000256" key="1">
    <source>
        <dbReference type="ARBA" id="ARBA00001974"/>
    </source>
</evidence>
<evidence type="ECO:0000256" key="3">
    <source>
        <dbReference type="ARBA" id="ARBA00022630"/>
    </source>
</evidence>
<dbReference type="InterPro" id="IPR046373">
    <property type="entry name" value="Acyl-CoA_Oxase/DH_mid-dom_sf"/>
</dbReference>